<dbReference type="PROSITE" id="PS50822">
    <property type="entry name" value="PIWI"/>
    <property type="match status" value="1"/>
</dbReference>
<dbReference type="SUPFAM" id="SSF53098">
    <property type="entry name" value="Ribonuclease H-like"/>
    <property type="match status" value="1"/>
</dbReference>
<evidence type="ECO:0000259" key="1">
    <source>
        <dbReference type="PROSITE" id="PS50822"/>
    </source>
</evidence>
<dbReference type="GO" id="GO:0003723">
    <property type="term" value="F:RNA binding"/>
    <property type="evidence" value="ECO:0007669"/>
    <property type="project" value="InterPro"/>
</dbReference>
<dbReference type="PANTHER" id="PTHR22891">
    <property type="entry name" value="EUKARYOTIC TRANSLATION INITIATION FACTOR 2C"/>
    <property type="match status" value="1"/>
</dbReference>
<dbReference type="OrthoDB" id="9981668at2759"/>
<comment type="caution">
    <text evidence="2">The sequence shown here is derived from an EMBL/GenBank/DDBJ whole genome shotgun (WGS) entry which is preliminary data.</text>
</comment>
<dbReference type="STRING" id="1611254.A0A2G5ST50"/>
<dbReference type="Gene3D" id="3.30.420.10">
    <property type="entry name" value="Ribonuclease H-like superfamily/Ribonuclease H"/>
    <property type="match status" value="1"/>
</dbReference>
<organism evidence="2 3">
    <name type="scientific">Caenorhabditis nigoni</name>
    <dbReference type="NCBI Taxonomy" id="1611254"/>
    <lineage>
        <taxon>Eukaryota</taxon>
        <taxon>Metazoa</taxon>
        <taxon>Ecdysozoa</taxon>
        <taxon>Nematoda</taxon>
        <taxon>Chromadorea</taxon>
        <taxon>Rhabditida</taxon>
        <taxon>Rhabditina</taxon>
        <taxon>Rhabditomorpha</taxon>
        <taxon>Rhabditoidea</taxon>
        <taxon>Rhabditidae</taxon>
        <taxon>Peloderinae</taxon>
        <taxon>Caenorhabditis</taxon>
    </lineage>
</organism>
<dbReference type="SMART" id="SM00950">
    <property type="entry name" value="Piwi"/>
    <property type="match status" value="1"/>
</dbReference>
<feature type="domain" description="Piwi" evidence="1">
    <location>
        <begin position="549"/>
        <end position="847"/>
    </location>
</feature>
<dbReference type="InterPro" id="IPR003165">
    <property type="entry name" value="Piwi"/>
</dbReference>
<dbReference type="InterPro" id="IPR012337">
    <property type="entry name" value="RNaseH-like_sf"/>
</dbReference>
<name>A0A2G5ST50_9PELO</name>
<sequence>MEGLMKNLQECNVNDEPKKKLGLVPLAPKVDRNPEGTPVTLHTNLRRLNVEPNTPVYKYSVKVLYVFSTADGKEATIEFSNLQETGAKQDRARRYCQRAFTEALQLCPDLRTAGTTYYDRQASLYSLQKLNLKKEIDITVQKKVSSARNFVRAEFKLAAVAETYQATSNDMKKIANACPALADKTLPEALSIFISGPAYANSNVITIDGCVHYLLDISAIGFFKDLYFPEGGLYTALGATKGIKYLEGKDENPSLYMATELKVTLFHPDNVPLPELISQYLGGLDEKLSASSKDGLYISRALKGCEFYLNYSKSTAVSDFEDNLVVKLYGFTNCATNSFFDREGRTVSVADHFREKYNIQLKYPSLMTAVAKPKGGKLMTLPVELLVLCPSQKVTNERMVNNEQSELIRMSAAEPNIRKAATEDVAKAVGFASSNVLGFIGVGQPETVNGIVLAKPKITFADNKVASLNDPSAKIPTDFRRAGNFFQPKSLQKWEICYVECREMPGVPEELVRSMAGNGMSVAKPNVRCIREQEVQKVFQIAQQANYQLIFFIIPQRFNTHAEIKALEQHYDVLTQEIHSETAEKLSRQAQTRQNIVNKTNMKLGGLNYLISSSPLDIPNTLIIGFETSSRGGAGVGPVSVGFAANMLDHHLKFGGGYIYTERTRDVFGPVIEDAFAQIFATAKQCRNMVKGPQELVIYFNGVSEGQFALINEVYSAKIKKACSAVREDFRPKLTIIASSKNHNERFYKALGNSVGNMEPGTVIDHTLVSPVYSEFYLSSAVARKGTVKSTKFTIVYSSVPEKNLHRIERLTNDLAYDHQIVFQPVGLPVPLFIAGRYSQRGANVLGFRGAVTNKEGVIDYQITNEELGYAKKKLSRTRFNA</sequence>
<dbReference type="SMART" id="SM00949">
    <property type="entry name" value="PAZ"/>
    <property type="match status" value="1"/>
</dbReference>
<proteinExistence type="predicted"/>
<dbReference type="InterPro" id="IPR036397">
    <property type="entry name" value="RNaseH_sf"/>
</dbReference>
<dbReference type="AlphaFoldDB" id="A0A2G5ST50"/>
<dbReference type="InterPro" id="IPR003100">
    <property type="entry name" value="PAZ_dom"/>
</dbReference>
<accession>A0A2G5ST50</accession>
<dbReference type="Pfam" id="PF02170">
    <property type="entry name" value="PAZ"/>
    <property type="match status" value="1"/>
</dbReference>
<gene>
    <name evidence="2" type="primary">Cnig_chr_X.g24111</name>
    <name evidence="2" type="ORF">B9Z55_024111</name>
</gene>
<reference evidence="3" key="1">
    <citation type="submission" date="2017-10" db="EMBL/GenBank/DDBJ databases">
        <title>Rapid genome shrinkage in a self-fertile nematode reveals novel sperm competition proteins.</title>
        <authorList>
            <person name="Yin D."/>
            <person name="Schwarz E.M."/>
            <person name="Thomas C.G."/>
            <person name="Felde R.L."/>
            <person name="Korf I.F."/>
            <person name="Cutter A.D."/>
            <person name="Schartner C.M."/>
            <person name="Ralston E.J."/>
            <person name="Meyer B.J."/>
            <person name="Haag E.S."/>
        </authorList>
    </citation>
    <scope>NUCLEOTIDE SEQUENCE [LARGE SCALE GENOMIC DNA]</scope>
    <source>
        <strain evidence="3">JU1422</strain>
    </source>
</reference>
<protein>
    <recommendedName>
        <fullName evidence="1">Piwi domain-containing protein</fullName>
    </recommendedName>
</protein>
<dbReference type="EMBL" id="PDUG01000006">
    <property type="protein sequence ID" value="PIC18093.1"/>
    <property type="molecule type" value="Genomic_DNA"/>
</dbReference>
<dbReference type="InterPro" id="IPR036085">
    <property type="entry name" value="PAZ_dom_sf"/>
</dbReference>
<evidence type="ECO:0000313" key="3">
    <source>
        <dbReference type="Proteomes" id="UP000230233"/>
    </source>
</evidence>
<dbReference type="CDD" id="cd02826">
    <property type="entry name" value="Piwi-like"/>
    <property type="match status" value="1"/>
</dbReference>
<evidence type="ECO:0000313" key="2">
    <source>
        <dbReference type="EMBL" id="PIC18093.1"/>
    </source>
</evidence>
<dbReference type="Gene3D" id="3.40.50.2300">
    <property type="match status" value="1"/>
</dbReference>
<dbReference type="Gene3D" id="2.170.260.10">
    <property type="entry name" value="paz domain"/>
    <property type="match status" value="1"/>
</dbReference>
<dbReference type="SUPFAM" id="SSF101690">
    <property type="entry name" value="PAZ domain"/>
    <property type="match status" value="1"/>
</dbReference>
<dbReference type="Pfam" id="PF02171">
    <property type="entry name" value="Piwi"/>
    <property type="match status" value="1"/>
</dbReference>
<dbReference type="InterPro" id="IPR057272">
    <property type="entry name" value="Piwi_nem"/>
</dbReference>
<dbReference type="CDD" id="cd02846">
    <property type="entry name" value="PAZ_argonaute_like"/>
    <property type="match status" value="1"/>
</dbReference>
<dbReference type="Proteomes" id="UP000230233">
    <property type="component" value="Chromosome X"/>
</dbReference>
<keyword evidence="3" id="KW-1185">Reference proteome</keyword>